<comment type="caution">
    <text evidence="1">The sequence shown here is derived from an EMBL/GenBank/DDBJ whole genome shotgun (WGS) entry which is preliminary data.</text>
</comment>
<gene>
    <name evidence="1" type="ORF">Ocin01_16764</name>
</gene>
<dbReference type="EMBL" id="LJIJ01002294">
    <property type="protein sequence ID" value="ODM89918.1"/>
    <property type="molecule type" value="Genomic_DNA"/>
</dbReference>
<reference evidence="1 2" key="1">
    <citation type="journal article" date="2016" name="Genome Biol. Evol.">
        <title>Gene Family Evolution Reflects Adaptation to Soil Environmental Stressors in the Genome of the Collembolan Orchesella cincta.</title>
        <authorList>
            <person name="Faddeeva-Vakhrusheva A."/>
            <person name="Derks M.F."/>
            <person name="Anvar S.Y."/>
            <person name="Agamennone V."/>
            <person name="Suring W."/>
            <person name="Smit S."/>
            <person name="van Straalen N.M."/>
            <person name="Roelofs D."/>
        </authorList>
    </citation>
    <scope>NUCLEOTIDE SEQUENCE [LARGE SCALE GENOMIC DNA]</scope>
    <source>
        <tissue evidence="1">Mixed pool</tissue>
    </source>
</reference>
<name>A0A1D2MA96_ORCCI</name>
<dbReference type="Proteomes" id="UP000094527">
    <property type="component" value="Unassembled WGS sequence"/>
</dbReference>
<sequence length="80" mass="9060">MHRTQQLQQKIIQADGMQYMALLTVHLFFDLASATIHCNDLSAQKAHTQSAAWILKALTVIPEQQVKWLGNCHSTLCKQL</sequence>
<accession>A0A1D2MA96</accession>
<organism evidence="1 2">
    <name type="scientific">Orchesella cincta</name>
    <name type="common">Springtail</name>
    <name type="synonym">Podura cincta</name>
    <dbReference type="NCBI Taxonomy" id="48709"/>
    <lineage>
        <taxon>Eukaryota</taxon>
        <taxon>Metazoa</taxon>
        <taxon>Ecdysozoa</taxon>
        <taxon>Arthropoda</taxon>
        <taxon>Hexapoda</taxon>
        <taxon>Collembola</taxon>
        <taxon>Entomobryomorpha</taxon>
        <taxon>Entomobryoidea</taxon>
        <taxon>Orchesellidae</taxon>
        <taxon>Orchesellinae</taxon>
        <taxon>Orchesella</taxon>
    </lineage>
</organism>
<proteinExistence type="predicted"/>
<keyword evidence="2" id="KW-1185">Reference proteome</keyword>
<evidence type="ECO:0000313" key="1">
    <source>
        <dbReference type="EMBL" id="ODM89918.1"/>
    </source>
</evidence>
<protein>
    <submittedName>
        <fullName evidence="1">Uncharacterized protein</fullName>
    </submittedName>
</protein>
<dbReference type="AlphaFoldDB" id="A0A1D2MA96"/>
<evidence type="ECO:0000313" key="2">
    <source>
        <dbReference type="Proteomes" id="UP000094527"/>
    </source>
</evidence>